<evidence type="ECO:0000313" key="2">
    <source>
        <dbReference type="EMBL" id="CAB4667213.1"/>
    </source>
</evidence>
<proteinExistence type="predicted"/>
<evidence type="ECO:0000256" key="1">
    <source>
        <dbReference type="SAM" id="MobiDB-lite"/>
    </source>
</evidence>
<feature type="region of interest" description="Disordered" evidence="1">
    <location>
        <begin position="71"/>
        <end position="102"/>
    </location>
</feature>
<sequence length="142" mass="16115">MPITSQTHQPASFQNHPRSPWLETRISRYMPSAERTCEISQNLPRIFLAPQQSCSSRTTAPPRTSFRQQMLLSPKTSTVPRRISGPMPAMAKKSSPSQVSTSEPRLPTLLIKSLSFVIPRWHTVTSLFCIEPTPFLLPWKRS</sequence>
<name>A0A6J6M3S3_9ZZZZ</name>
<reference evidence="2" key="1">
    <citation type="submission" date="2020-05" db="EMBL/GenBank/DDBJ databases">
        <authorList>
            <person name="Chiriac C."/>
            <person name="Salcher M."/>
            <person name="Ghai R."/>
            <person name="Kavagutti S V."/>
        </authorList>
    </citation>
    <scope>NUCLEOTIDE SEQUENCE</scope>
</reference>
<dbReference type="AlphaFoldDB" id="A0A6J6M3S3"/>
<dbReference type="EMBL" id="CAEZWX010000032">
    <property type="protein sequence ID" value="CAB4667213.1"/>
    <property type="molecule type" value="Genomic_DNA"/>
</dbReference>
<organism evidence="2">
    <name type="scientific">freshwater metagenome</name>
    <dbReference type="NCBI Taxonomy" id="449393"/>
    <lineage>
        <taxon>unclassified sequences</taxon>
        <taxon>metagenomes</taxon>
        <taxon>ecological metagenomes</taxon>
    </lineage>
</organism>
<gene>
    <name evidence="2" type="ORF">UFOPK2328_00359</name>
</gene>
<accession>A0A6J6M3S3</accession>
<protein>
    <submittedName>
        <fullName evidence="2">Unannotated protein</fullName>
    </submittedName>
</protein>